<dbReference type="Pfam" id="PF05693">
    <property type="entry name" value="Glycogen_syn"/>
    <property type="match status" value="1"/>
</dbReference>
<keyword evidence="5 7" id="KW-0320">Glycogen biosynthesis</keyword>
<keyword evidence="4 7" id="KW-0808">Transferase</keyword>
<sequence length="110" mass="13225">MQEHIADPMSYGIYVVDRRYISLEGSVQQLAQYMFDFTKLTRRQRIIQRNRTERLSDLLDWRNLGIYYRQARAEALKIVYPDYVDHMDQELGKRFNYPRPISEPPSPTHS</sequence>
<protein>
    <recommendedName>
        <fullName evidence="7">Glycogen [starch] synthase</fullName>
        <ecNumber evidence="7">2.4.1.11</ecNumber>
    </recommendedName>
</protein>
<name>A0A835G149_SPOEX</name>
<proteinExistence type="inferred from homology"/>
<evidence type="ECO:0000256" key="3">
    <source>
        <dbReference type="ARBA" id="ARBA00022676"/>
    </source>
</evidence>
<gene>
    <name evidence="8" type="ORF">HW555_013726</name>
</gene>
<evidence type="ECO:0000256" key="7">
    <source>
        <dbReference type="RuleBase" id="RU363104"/>
    </source>
</evidence>
<dbReference type="UniPathway" id="UPA00164"/>
<comment type="catalytic activity">
    <reaction evidence="6">
        <text>[(1-&gt;4)-alpha-D-glucosyl](n) + UDP-alpha-D-glucose = [(1-&gt;4)-alpha-D-glucosyl](n+1) + UDP + H(+)</text>
        <dbReference type="Rhea" id="RHEA:18549"/>
        <dbReference type="Rhea" id="RHEA-COMP:9584"/>
        <dbReference type="Rhea" id="RHEA-COMP:9587"/>
        <dbReference type="ChEBI" id="CHEBI:15378"/>
        <dbReference type="ChEBI" id="CHEBI:15444"/>
        <dbReference type="ChEBI" id="CHEBI:58223"/>
        <dbReference type="ChEBI" id="CHEBI:58885"/>
        <dbReference type="EC" id="2.4.1.11"/>
    </reaction>
    <physiologicalReaction direction="left-to-right" evidence="6">
        <dbReference type="Rhea" id="RHEA:18550"/>
    </physiologicalReaction>
</comment>
<comment type="function">
    <text evidence="7">Transfers the glycosyl residue from UDP-Glc to the non-reducing end of alpha-1,4-glucan.</text>
</comment>
<comment type="similarity">
    <text evidence="2 7">Belongs to the glycosyltransferase 3 family.</text>
</comment>
<dbReference type="PANTHER" id="PTHR10176:SF3">
    <property type="entry name" value="GLYCOGEN [STARCH] SYNTHASE"/>
    <property type="match status" value="1"/>
</dbReference>
<reference evidence="8" key="1">
    <citation type="submission" date="2020-08" db="EMBL/GenBank/DDBJ databases">
        <title>Spodoptera exigua strain:BAW_Kor-Di-RS1 Genome sequencing and assembly.</title>
        <authorList>
            <person name="Kim J."/>
            <person name="Nam H.Y."/>
            <person name="Kwon M."/>
            <person name="Choi J.H."/>
            <person name="Cho S.R."/>
            <person name="Kim G.-H."/>
        </authorList>
    </citation>
    <scope>NUCLEOTIDE SEQUENCE</scope>
    <source>
        <strain evidence="8">BAW_Kor-Di-RS1</strain>
        <tissue evidence="8">Whole-body</tissue>
    </source>
</reference>
<dbReference type="EC" id="2.4.1.11" evidence="7"/>
<evidence type="ECO:0000256" key="5">
    <source>
        <dbReference type="ARBA" id="ARBA00023056"/>
    </source>
</evidence>
<dbReference type="AlphaFoldDB" id="A0A835G149"/>
<comment type="pathway">
    <text evidence="1 7">Glycan biosynthesis; glycogen biosynthesis.</text>
</comment>
<evidence type="ECO:0000313" key="9">
    <source>
        <dbReference type="Proteomes" id="UP000648187"/>
    </source>
</evidence>
<dbReference type="Gene3D" id="3.40.50.2000">
    <property type="entry name" value="Glycogen Phosphorylase B"/>
    <property type="match status" value="1"/>
</dbReference>
<evidence type="ECO:0000256" key="6">
    <source>
        <dbReference type="ARBA" id="ARBA00047345"/>
    </source>
</evidence>
<evidence type="ECO:0000256" key="2">
    <source>
        <dbReference type="ARBA" id="ARBA00010686"/>
    </source>
</evidence>
<organism evidence="8 9">
    <name type="scientific">Spodoptera exigua</name>
    <name type="common">Beet armyworm</name>
    <name type="synonym">Noctua fulgens</name>
    <dbReference type="NCBI Taxonomy" id="7107"/>
    <lineage>
        <taxon>Eukaryota</taxon>
        <taxon>Metazoa</taxon>
        <taxon>Ecdysozoa</taxon>
        <taxon>Arthropoda</taxon>
        <taxon>Hexapoda</taxon>
        <taxon>Insecta</taxon>
        <taxon>Pterygota</taxon>
        <taxon>Neoptera</taxon>
        <taxon>Endopterygota</taxon>
        <taxon>Lepidoptera</taxon>
        <taxon>Glossata</taxon>
        <taxon>Ditrysia</taxon>
        <taxon>Noctuoidea</taxon>
        <taxon>Noctuidae</taxon>
        <taxon>Amphipyrinae</taxon>
        <taxon>Spodoptera</taxon>
    </lineage>
</organism>
<dbReference type="Proteomes" id="UP000648187">
    <property type="component" value="Unassembled WGS sequence"/>
</dbReference>
<dbReference type="GO" id="GO:0005737">
    <property type="term" value="C:cytoplasm"/>
    <property type="evidence" value="ECO:0007669"/>
    <property type="project" value="TreeGrafter"/>
</dbReference>
<dbReference type="GO" id="GO:0005978">
    <property type="term" value="P:glycogen biosynthetic process"/>
    <property type="evidence" value="ECO:0007669"/>
    <property type="project" value="UniProtKB-UniPathway"/>
</dbReference>
<dbReference type="GO" id="GO:0004373">
    <property type="term" value="F:alpha-1,4-glucan glucosyltransferase (UDP-glucose donor) activity"/>
    <property type="evidence" value="ECO:0007669"/>
    <property type="project" value="UniProtKB-EC"/>
</dbReference>
<accession>A0A835G149</accession>
<feature type="non-terminal residue" evidence="8">
    <location>
        <position position="1"/>
    </location>
</feature>
<keyword evidence="3 7" id="KW-0328">Glycosyltransferase</keyword>
<evidence type="ECO:0000256" key="4">
    <source>
        <dbReference type="ARBA" id="ARBA00022679"/>
    </source>
</evidence>
<evidence type="ECO:0000313" key="8">
    <source>
        <dbReference type="EMBL" id="KAF9405622.1"/>
    </source>
</evidence>
<dbReference type="InterPro" id="IPR008631">
    <property type="entry name" value="Glycogen_synth"/>
</dbReference>
<comment type="caution">
    <text evidence="8">The sequence shown here is derived from an EMBL/GenBank/DDBJ whole genome shotgun (WGS) entry which is preliminary data.</text>
</comment>
<dbReference type="PANTHER" id="PTHR10176">
    <property type="entry name" value="GLYCOGEN SYNTHASE"/>
    <property type="match status" value="1"/>
</dbReference>
<keyword evidence="9" id="KW-1185">Reference proteome</keyword>
<dbReference type="EMBL" id="JACKWZ010000709">
    <property type="protein sequence ID" value="KAF9405622.1"/>
    <property type="molecule type" value="Genomic_DNA"/>
</dbReference>
<evidence type="ECO:0000256" key="1">
    <source>
        <dbReference type="ARBA" id="ARBA00004964"/>
    </source>
</evidence>